<sequence length="100" mass="11616">MRKALAAIIQCYLVGFWVLTGLRTPNENILRRPDNPKTNQLIRKVKSLPIELLDTELDSKLKIKSTYICLTLYIIRNMTFRPLSSSINFIFSYGRHIGFL</sequence>
<dbReference type="AlphaFoldDB" id="A0A9P0NT48"/>
<name>A0A9P0NT48_ACAOB</name>
<proteinExistence type="predicted"/>
<dbReference type="EMBL" id="CAKOFQ010006656">
    <property type="protein sequence ID" value="CAH1954933.1"/>
    <property type="molecule type" value="Genomic_DNA"/>
</dbReference>
<evidence type="ECO:0000313" key="1">
    <source>
        <dbReference type="EMBL" id="CAH1954933.1"/>
    </source>
</evidence>
<dbReference type="Proteomes" id="UP001152888">
    <property type="component" value="Unassembled WGS sequence"/>
</dbReference>
<protein>
    <submittedName>
        <fullName evidence="1">Uncharacterized protein</fullName>
    </submittedName>
</protein>
<comment type="caution">
    <text evidence="1">The sequence shown here is derived from an EMBL/GenBank/DDBJ whole genome shotgun (WGS) entry which is preliminary data.</text>
</comment>
<gene>
    <name evidence="1" type="ORF">ACAOBT_LOCUS829</name>
</gene>
<reference evidence="1" key="1">
    <citation type="submission" date="2022-03" db="EMBL/GenBank/DDBJ databases">
        <authorList>
            <person name="Sayadi A."/>
        </authorList>
    </citation>
    <scope>NUCLEOTIDE SEQUENCE</scope>
</reference>
<organism evidence="1 2">
    <name type="scientific">Acanthoscelides obtectus</name>
    <name type="common">Bean weevil</name>
    <name type="synonym">Bruchus obtectus</name>
    <dbReference type="NCBI Taxonomy" id="200917"/>
    <lineage>
        <taxon>Eukaryota</taxon>
        <taxon>Metazoa</taxon>
        <taxon>Ecdysozoa</taxon>
        <taxon>Arthropoda</taxon>
        <taxon>Hexapoda</taxon>
        <taxon>Insecta</taxon>
        <taxon>Pterygota</taxon>
        <taxon>Neoptera</taxon>
        <taxon>Endopterygota</taxon>
        <taxon>Coleoptera</taxon>
        <taxon>Polyphaga</taxon>
        <taxon>Cucujiformia</taxon>
        <taxon>Chrysomeloidea</taxon>
        <taxon>Chrysomelidae</taxon>
        <taxon>Bruchinae</taxon>
        <taxon>Bruchini</taxon>
        <taxon>Acanthoscelides</taxon>
    </lineage>
</organism>
<accession>A0A9P0NT48</accession>
<evidence type="ECO:0000313" key="2">
    <source>
        <dbReference type="Proteomes" id="UP001152888"/>
    </source>
</evidence>
<keyword evidence="2" id="KW-1185">Reference proteome</keyword>